<dbReference type="GO" id="GO:0004674">
    <property type="term" value="F:protein serine/threonine kinase activity"/>
    <property type="evidence" value="ECO:0007669"/>
    <property type="project" value="UniProtKB-KW"/>
</dbReference>
<dbReference type="InterPro" id="IPR051131">
    <property type="entry name" value="NEK_Ser/Thr_kinase_NIMA"/>
</dbReference>
<evidence type="ECO:0000313" key="11">
    <source>
        <dbReference type="Proteomes" id="UP001148018"/>
    </source>
</evidence>
<evidence type="ECO:0000256" key="2">
    <source>
        <dbReference type="ARBA" id="ARBA00022527"/>
    </source>
</evidence>
<evidence type="ECO:0000256" key="5">
    <source>
        <dbReference type="ARBA" id="ARBA00022777"/>
    </source>
</evidence>
<reference evidence="10" key="1">
    <citation type="submission" date="2022-07" db="EMBL/GenBank/DDBJ databases">
        <title>Chromosome-level genome of Muraenolepis orangiensis.</title>
        <authorList>
            <person name="Kim J."/>
        </authorList>
    </citation>
    <scope>NUCLEOTIDE SEQUENCE</scope>
    <source>
        <strain evidence="10">KU_S4_2022</strain>
        <tissue evidence="10">Muscle</tissue>
    </source>
</reference>
<feature type="region of interest" description="Disordered" evidence="9">
    <location>
        <begin position="1"/>
        <end position="107"/>
    </location>
</feature>
<dbReference type="Proteomes" id="UP001148018">
    <property type="component" value="Unassembled WGS sequence"/>
</dbReference>
<gene>
    <name evidence="10" type="ORF">NHX12_033773</name>
</gene>
<evidence type="ECO:0000256" key="9">
    <source>
        <dbReference type="SAM" id="MobiDB-lite"/>
    </source>
</evidence>
<comment type="caution">
    <text evidence="10">The sequence shown here is derived from an EMBL/GenBank/DDBJ whole genome shotgun (WGS) entry which is preliminary data.</text>
</comment>
<dbReference type="EMBL" id="JANIIK010000048">
    <property type="protein sequence ID" value="KAJ3599819.1"/>
    <property type="molecule type" value="Genomic_DNA"/>
</dbReference>
<comment type="catalytic activity">
    <reaction evidence="7">
        <text>L-threonyl-[protein] + ATP = O-phospho-L-threonyl-[protein] + ADP + H(+)</text>
        <dbReference type="Rhea" id="RHEA:46608"/>
        <dbReference type="Rhea" id="RHEA-COMP:11060"/>
        <dbReference type="Rhea" id="RHEA-COMP:11605"/>
        <dbReference type="ChEBI" id="CHEBI:15378"/>
        <dbReference type="ChEBI" id="CHEBI:30013"/>
        <dbReference type="ChEBI" id="CHEBI:30616"/>
        <dbReference type="ChEBI" id="CHEBI:61977"/>
        <dbReference type="ChEBI" id="CHEBI:456216"/>
        <dbReference type="EC" id="2.7.11.1"/>
    </reaction>
</comment>
<dbReference type="AlphaFoldDB" id="A0A9Q0E4C4"/>
<evidence type="ECO:0000256" key="1">
    <source>
        <dbReference type="ARBA" id="ARBA00012513"/>
    </source>
</evidence>
<dbReference type="OrthoDB" id="8954422at2759"/>
<dbReference type="PANTHER" id="PTHR44899">
    <property type="entry name" value="CAMK FAMILY PROTEIN KINASE"/>
    <property type="match status" value="1"/>
</dbReference>
<dbReference type="GO" id="GO:0005524">
    <property type="term" value="F:ATP binding"/>
    <property type="evidence" value="ECO:0007669"/>
    <property type="project" value="UniProtKB-KW"/>
</dbReference>
<evidence type="ECO:0000256" key="4">
    <source>
        <dbReference type="ARBA" id="ARBA00022741"/>
    </source>
</evidence>
<name>A0A9Q0E4C4_9TELE</name>
<keyword evidence="11" id="KW-1185">Reference proteome</keyword>
<keyword evidence="6" id="KW-0067">ATP-binding</keyword>
<proteinExistence type="predicted"/>
<evidence type="ECO:0000256" key="3">
    <source>
        <dbReference type="ARBA" id="ARBA00022679"/>
    </source>
</evidence>
<keyword evidence="5" id="KW-0418">Kinase</keyword>
<comment type="catalytic activity">
    <reaction evidence="8">
        <text>L-seryl-[protein] + ATP = O-phospho-L-seryl-[protein] + ADP + H(+)</text>
        <dbReference type="Rhea" id="RHEA:17989"/>
        <dbReference type="Rhea" id="RHEA-COMP:9863"/>
        <dbReference type="Rhea" id="RHEA-COMP:11604"/>
        <dbReference type="ChEBI" id="CHEBI:15378"/>
        <dbReference type="ChEBI" id="CHEBI:29999"/>
        <dbReference type="ChEBI" id="CHEBI:30616"/>
        <dbReference type="ChEBI" id="CHEBI:83421"/>
        <dbReference type="ChEBI" id="CHEBI:456216"/>
        <dbReference type="EC" id="2.7.11.1"/>
    </reaction>
</comment>
<sequence>MLRTCSLPDLTHLFSSPPPPPDRVVVPGNDQAIAPDNHLEVEDLEAKDEDQSEAEEGYEDEDLRELRASMERLLQEEDEDFNRRGSNSQLNEEWHSDSGEEEDGKEYQDSIFSRLEELRFNLEELMGVDNYIQAYNKIKAIHEDEDESIELGSNLVLSILGTQHQHLYPDILHLVMADGAYEEGNHE</sequence>
<dbReference type="EC" id="2.7.11.1" evidence="1"/>
<keyword evidence="3" id="KW-0808">Transferase</keyword>
<feature type="compositionally biased region" description="Basic and acidic residues" evidence="9">
    <location>
        <begin position="64"/>
        <end position="75"/>
    </location>
</feature>
<feature type="compositionally biased region" description="Acidic residues" evidence="9">
    <location>
        <begin position="42"/>
        <end position="63"/>
    </location>
</feature>
<evidence type="ECO:0000256" key="7">
    <source>
        <dbReference type="ARBA" id="ARBA00047899"/>
    </source>
</evidence>
<evidence type="ECO:0000256" key="8">
    <source>
        <dbReference type="ARBA" id="ARBA00048679"/>
    </source>
</evidence>
<evidence type="ECO:0000313" key="10">
    <source>
        <dbReference type="EMBL" id="KAJ3599819.1"/>
    </source>
</evidence>
<keyword evidence="2" id="KW-0723">Serine/threonine-protein kinase</keyword>
<organism evidence="10 11">
    <name type="scientific">Muraenolepis orangiensis</name>
    <name type="common">Patagonian moray cod</name>
    <dbReference type="NCBI Taxonomy" id="630683"/>
    <lineage>
        <taxon>Eukaryota</taxon>
        <taxon>Metazoa</taxon>
        <taxon>Chordata</taxon>
        <taxon>Craniata</taxon>
        <taxon>Vertebrata</taxon>
        <taxon>Euteleostomi</taxon>
        <taxon>Actinopterygii</taxon>
        <taxon>Neopterygii</taxon>
        <taxon>Teleostei</taxon>
        <taxon>Neoteleostei</taxon>
        <taxon>Acanthomorphata</taxon>
        <taxon>Zeiogadaria</taxon>
        <taxon>Gadariae</taxon>
        <taxon>Gadiformes</taxon>
        <taxon>Muraenolepidoidei</taxon>
        <taxon>Muraenolepididae</taxon>
        <taxon>Muraenolepis</taxon>
    </lineage>
</organism>
<accession>A0A9Q0E4C4</accession>
<keyword evidence="4" id="KW-0547">Nucleotide-binding</keyword>
<evidence type="ECO:0000256" key="6">
    <source>
        <dbReference type="ARBA" id="ARBA00022840"/>
    </source>
</evidence>
<dbReference type="PANTHER" id="PTHR44899:SF4">
    <property type="entry name" value="SERINE_THREONINE-PROTEIN KINASE NEK1"/>
    <property type="match status" value="1"/>
</dbReference>
<protein>
    <recommendedName>
        <fullName evidence="1">non-specific serine/threonine protein kinase</fullName>
        <ecNumber evidence="1">2.7.11.1</ecNumber>
    </recommendedName>
</protein>